<name>A0A0B6ZV70_9EUPU</name>
<organism evidence="1">
    <name type="scientific">Arion vulgaris</name>
    <dbReference type="NCBI Taxonomy" id="1028688"/>
    <lineage>
        <taxon>Eukaryota</taxon>
        <taxon>Metazoa</taxon>
        <taxon>Spiralia</taxon>
        <taxon>Lophotrochozoa</taxon>
        <taxon>Mollusca</taxon>
        <taxon>Gastropoda</taxon>
        <taxon>Heterobranchia</taxon>
        <taxon>Euthyneura</taxon>
        <taxon>Panpulmonata</taxon>
        <taxon>Eupulmonata</taxon>
        <taxon>Stylommatophora</taxon>
        <taxon>Helicina</taxon>
        <taxon>Arionoidea</taxon>
        <taxon>Arionidae</taxon>
        <taxon>Arion</taxon>
    </lineage>
</organism>
<gene>
    <name evidence="1" type="primary">ORF82440</name>
</gene>
<dbReference type="AlphaFoldDB" id="A0A0B6ZV70"/>
<evidence type="ECO:0000313" key="1">
    <source>
        <dbReference type="EMBL" id="CEK72443.1"/>
    </source>
</evidence>
<reference evidence="1" key="1">
    <citation type="submission" date="2014-12" db="EMBL/GenBank/DDBJ databases">
        <title>Insight into the proteome of Arion vulgaris.</title>
        <authorList>
            <person name="Aradska J."/>
            <person name="Bulat T."/>
            <person name="Smidak R."/>
            <person name="Sarate P."/>
            <person name="Gangsoo J."/>
            <person name="Sialana F."/>
            <person name="Bilban M."/>
            <person name="Lubec G."/>
        </authorList>
    </citation>
    <scope>NUCLEOTIDE SEQUENCE</scope>
    <source>
        <tissue evidence="1">Skin</tissue>
    </source>
</reference>
<dbReference type="EMBL" id="HACG01025578">
    <property type="protein sequence ID" value="CEK72443.1"/>
    <property type="molecule type" value="Transcribed_RNA"/>
</dbReference>
<proteinExistence type="predicted"/>
<feature type="non-terminal residue" evidence="1">
    <location>
        <position position="1"/>
    </location>
</feature>
<protein>
    <submittedName>
        <fullName evidence="1">Uncharacterized protein</fullName>
    </submittedName>
</protein>
<sequence length="94" mass="10734">PDHHPRTLTTPEFIADEGKKKKIIWLTVGIEKHNLGAGVIVVVCWISLPIYKDSIPGMVTSLIYPAKMGTRVSKFKKIWENEPVLRCEYSTIWL</sequence>
<accession>A0A0B6ZV70</accession>